<evidence type="ECO:0000256" key="2">
    <source>
        <dbReference type="ARBA" id="ARBA00006297"/>
    </source>
</evidence>
<name>A0A2G8JZ08_STIJA</name>
<organism evidence="9 10">
    <name type="scientific">Stichopus japonicus</name>
    <name type="common">Sea cucumber</name>
    <dbReference type="NCBI Taxonomy" id="307972"/>
    <lineage>
        <taxon>Eukaryota</taxon>
        <taxon>Metazoa</taxon>
        <taxon>Echinodermata</taxon>
        <taxon>Eleutherozoa</taxon>
        <taxon>Echinozoa</taxon>
        <taxon>Holothuroidea</taxon>
        <taxon>Aspidochirotacea</taxon>
        <taxon>Aspidochirotida</taxon>
        <taxon>Stichopodidae</taxon>
        <taxon>Apostichopus</taxon>
    </lineage>
</organism>
<keyword evidence="4" id="KW-0732">Signal</keyword>
<comment type="subcellular location">
    <subcellularLocation>
        <location evidence="1">Secreted</location>
    </subcellularLocation>
</comment>
<keyword evidence="7" id="KW-0092">Biotin</keyword>
<keyword evidence="6" id="KW-0325">Glycoprotein</keyword>
<dbReference type="InterPro" id="IPR051764">
    <property type="entry name" value="Avidin/Streptavidin-rel"/>
</dbReference>
<dbReference type="InterPro" id="IPR036896">
    <property type="entry name" value="Avidin-like_sf"/>
</dbReference>
<evidence type="ECO:0000256" key="3">
    <source>
        <dbReference type="ARBA" id="ARBA00022525"/>
    </source>
</evidence>
<protein>
    <submittedName>
        <fullName evidence="9">Putative fibropellin-3 isoform X1</fullName>
    </submittedName>
</protein>
<dbReference type="PRINTS" id="PR00709">
    <property type="entry name" value="AVIDIN"/>
</dbReference>
<feature type="region of interest" description="Disordered" evidence="8">
    <location>
        <begin position="150"/>
        <end position="179"/>
    </location>
</feature>
<dbReference type="PROSITE" id="PS51326">
    <property type="entry name" value="AVIDIN_2"/>
    <property type="match status" value="1"/>
</dbReference>
<dbReference type="Proteomes" id="UP000230750">
    <property type="component" value="Unassembled WGS sequence"/>
</dbReference>
<keyword evidence="3" id="KW-0964">Secreted</keyword>
<keyword evidence="10" id="KW-1185">Reference proteome</keyword>
<dbReference type="GO" id="GO:0009374">
    <property type="term" value="F:biotin binding"/>
    <property type="evidence" value="ECO:0007669"/>
    <property type="project" value="InterPro"/>
</dbReference>
<evidence type="ECO:0000313" key="9">
    <source>
        <dbReference type="EMBL" id="PIK40949.1"/>
    </source>
</evidence>
<dbReference type="InterPro" id="IPR005468">
    <property type="entry name" value="Avidin/str"/>
</dbReference>
<dbReference type="GO" id="GO:0005576">
    <property type="term" value="C:extracellular region"/>
    <property type="evidence" value="ECO:0007669"/>
    <property type="project" value="UniProtKB-SubCell"/>
</dbReference>
<evidence type="ECO:0000256" key="6">
    <source>
        <dbReference type="ARBA" id="ARBA00023180"/>
    </source>
</evidence>
<comment type="caution">
    <text evidence="9">The sequence shown here is derived from an EMBL/GenBank/DDBJ whole genome shotgun (WGS) entry which is preliminary data.</text>
</comment>
<dbReference type="OrthoDB" id="2821340at2759"/>
<dbReference type="EMBL" id="MRZV01001068">
    <property type="protein sequence ID" value="PIK40949.1"/>
    <property type="molecule type" value="Genomic_DNA"/>
</dbReference>
<proteinExistence type="inferred from homology"/>
<feature type="region of interest" description="Disordered" evidence="8">
    <location>
        <begin position="1"/>
        <end position="25"/>
    </location>
</feature>
<evidence type="ECO:0000256" key="1">
    <source>
        <dbReference type="ARBA" id="ARBA00004613"/>
    </source>
</evidence>
<reference evidence="9 10" key="1">
    <citation type="journal article" date="2017" name="PLoS Biol.">
        <title>The sea cucumber genome provides insights into morphological evolution and visceral regeneration.</title>
        <authorList>
            <person name="Zhang X."/>
            <person name="Sun L."/>
            <person name="Yuan J."/>
            <person name="Sun Y."/>
            <person name="Gao Y."/>
            <person name="Zhang L."/>
            <person name="Li S."/>
            <person name="Dai H."/>
            <person name="Hamel J.F."/>
            <person name="Liu C."/>
            <person name="Yu Y."/>
            <person name="Liu S."/>
            <person name="Lin W."/>
            <person name="Guo K."/>
            <person name="Jin S."/>
            <person name="Xu P."/>
            <person name="Storey K.B."/>
            <person name="Huan P."/>
            <person name="Zhang T."/>
            <person name="Zhou Y."/>
            <person name="Zhang J."/>
            <person name="Lin C."/>
            <person name="Li X."/>
            <person name="Xing L."/>
            <person name="Huo D."/>
            <person name="Sun M."/>
            <person name="Wang L."/>
            <person name="Mercier A."/>
            <person name="Li F."/>
            <person name="Yang H."/>
            <person name="Xiang J."/>
        </authorList>
    </citation>
    <scope>NUCLEOTIDE SEQUENCE [LARGE SCALE GENOMIC DNA]</scope>
    <source>
        <strain evidence="9">Shaxun</strain>
        <tissue evidence="9">Muscle</tissue>
    </source>
</reference>
<evidence type="ECO:0000256" key="8">
    <source>
        <dbReference type="SAM" id="MobiDB-lite"/>
    </source>
</evidence>
<evidence type="ECO:0000256" key="5">
    <source>
        <dbReference type="ARBA" id="ARBA00023157"/>
    </source>
</evidence>
<keyword evidence="5" id="KW-1015">Disulfide bond</keyword>
<dbReference type="PANTHER" id="PTHR34399:SF3">
    <property type="entry name" value="AVID PROTEIN-RELATED"/>
    <property type="match status" value="1"/>
</dbReference>
<gene>
    <name evidence="9" type="ORF">BSL78_22195</name>
</gene>
<dbReference type="AlphaFoldDB" id="A0A2G8JZ08"/>
<dbReference type="SUPFAM" id="SSF50876">
    <property type="entry name" value="Avidin/streptavidin"/>
    <property type="match status" value="1"/>
</dbReference>
<feature type="compositionally biased region" description="Polar residues" evidence="8">
    <location>
        <begin position="1"/>
        <end position="17"/>
    </location>
</feature>
<dbReference type="Gene3D" id="2.40.128.30">
    <property type="entry name" value="Avidin-like"/>
    <property type="match status" value="1"/>
</dbReference>
<sequence length="179" mass="19812">MGNSLNKTNALTSQSNLDSRKGQPPNIGGKWYNELGSEVELTVDPKGIITGDYYTAVESKPGAKGSQPAHVIGHVSHNGAHDTFGFNVLWKNGASTTSWAGEYKDCNGEPVLLTTWLLTSETDSCLDNWMSTRIGKDCFTRFRQVPLPGKELTEEERSRNNPCAGGESWNYRNQHYDKK</sequence>
<evidence type="ECO:0000256" key="4">
    <source>
        <dbReference type="ARBA" id="ARBA00022729"/>
    </source>
</evidence>
<evidence type="ECO:0000256" key="7">
    <source>
        <dbReference type="ARBA" id="ARBA00023267"/>
    </source>
</evidence>
<accession>A0A2G8JZ08</accession>
<comment type="similarity">
    <text evidence="2">Belongs to the avidin/streptavidin family.</text>
</comment>
<dbReference type="PANTHER" id="PTHR34399">
    <property type="entry name" value="AVIDIN-RELATED"/>
    <property type="match status" value="1"/>
</dbReference>
<evidence type="ECO:0000313" key="10">
    <source>
        <dbReference type="Proteomes" id="UP000230750"/>
    </source>
</evidence>
<dbReference type="InterPro" id="IPR005469">
    <property type="entry name" value="Avidin"/>
</dbReference>
<dbReference type="Pfam" id="PF01382">
    <property type="entry name" value="Avidin"/>
    <property type="match status" value="1"/>
</dbReference>